<accession>A0A069E5A2</accession>
<evidence type="ECO:0000313" key="2">
    <source>
        <dbReference type="Proteomes" id="UP000027446"/>
    </source>
</evidence>
<dbReference type="PATRIC" id="fig|1280949.3.peg.1231"/>
<dbReference type="STRING" id="1280949.HAD_06055"/>
<sequence>MLQALYGDVFSDRMIDRIVRRLLAPKRLKQCKRLAYFVAAVGGAGIDPLEVIFAESPAASKAIGKLRRDGDLSGAVSVSDAQIGFRCLDGEIFEMPAQHIPELICTAHIVAEWLEADGLHAFIDEVAAAEDDRGRIEHASEGLAAKVDRFRQKRMGSSSAAMKRKSVLDFLRTSFDGEKFGASDITSEHVRAYWAEYCDTRNLDVRTYEGVHELFQLFVEVLDEALTVSFSPELDTAGMAWKITGQEDWMALREEAGRLKFLFPKQIDAGKPFTDAPACAWRLRHSAIWSECYSPVQSHLREGMGANSYRNAWSEERDWNHALGVVQTLSEKMQEVVLAVLHMLIQTQGTGAIQLAYHLEGDRIVDESVYSLNPETATEEEILEFQAVQMEQICSSTDEPYKTLRETAEKAWRNIQRQGFKPADMEDIKFMESVDVLSARICGAAEFLSRLSRQYQETHPAEAEMMAVREEFDAVFRKIYRPS</sequence>
<keyword evidence="2" id="KW-1185">Reference proteome</keyword>
<organism evidence="1 2">
    <name type="scientific">Hyphomonas adhaerens MHS-3</name>
    <dbReference type="NCBI Taxonomy" id="1280949"/>
    <lineage>
        <taxon>Bacteria</taxon>
        <taxon>Pseudomonadati</taxon>
        <taxon>Pseudomonadota</taxon>
        <taxon>Alphaproteobacteria</taxon>
        <taxon>Hyphomonadales</taxon>
        <taxon>Hyphomonadaceae</taxon>
        <taxon>Hyphomonas</taxon>
    </lineage>
</organism>
<dbReference type="Proteomes" id="UP000027446">
    <property type="component" value="Unassembled WGS sequence"/>
</dbReference>
<dbReference type="AlphaFoldDB" id="A0A069E5A2"/>
<gene>
    <name evidence="1" type="ORF">HAD_06055</name>
</gene>
<dbReference type="EMBL" id="ARYH01000001">
    <property type="protein sequence ID" value="KCZ85222.1"/>
    <property type="molecule type" value="Genomic_DNA"/>
</dbReference>
<evidence type="ECO:0000313" key="1">
    <source>
        <dbReference type="EMBL" id="KCZ85222.1"/>
    </source>
</evidence>
<protein>
    <submittedName>
        <fullName evidence="1">Uncharacterized protein</fullName>
    </submittedName>
</protein>
<dbReference type="RefSeq" id="WP_156942180.1">
    <property type="nucleotide sequence ID" value="NZ_ARYH01000001.1"/>
</dbReference>
<proteinExistence type="predicted"/>
<name>A0A069E5A2_9PROT</name>
<comment type="caution">
    <text evidence="1">The sequence shown here is derived from an EMBL/GenBank/DDBJ whole genome shotgun (WGS) entry which is preliminary data.</text>
</comment>
<reference evidence="1 2" key="1">
    <citation type="journal article" date="2014" name="Antonie Van Leeuwenhoek">
        <title>Hyphomonas beringensis sp. nov. and Hyphomonas chukchiensis sp. nov., isolated from surface seawater of the Bering Sea and Chukchi Sea.</title>
        <authorList>
            <person name="Li C."/>
            <person name="Lai Q."/>
            <person name="Li G."/>
            <person name="Dong C."/>
            <person name="Wang J."/>
            <person name="Liao Y."/>
            <person name="Shao Z."/>
        </authorList>
    </citation>
    <scope>NUCLEOTIDE SEQUENCE [LARGE SCALE GENOMIC DNA]</scope>
    <source>
        <strain evidence="1 2">MHS-3</strain>
    </source>
</reference>